<name>A0A409XAU1_PSICY</name>
<dbReference type="AlphaFoldDB" id="A0A409XAU1"/>
<accession>A0A409XAU1</accession>
<dbReference type="PANTHER" id="PTHR46370">
    <property type="entry name" value="GPALPP MOTIFS-CONTAINING PROTEIN 1"/>
    <property type="match status" value="1"/>
</dbReference>
<dbReference type="Pfam" id="PF12572">
    <property type="entry name" value="DUF3752"/>
    <property type="match status" value="1"/>
</dbReference>
<dbReference type="PANTHER" id="PTHR46370:SF1">
    <property type="entry name" value="GPALPP MOTIFS-CONTAINING PROTEIN 1"/>
    <property type="match status" value="1"/>
</dbReference>
<evidence type="ECO:0000313" key="3">
    <source>
        <dbReference type="EMBL" id="PPQ87840.1"/>
    </source>
</evidence>
<dbReference type="InterPro" id="IPR022226">
    <property type="entry name" value="DUF3752"/>
</dbReference>
<reference evidence="3 4" key="1">
    <citation type="journal article" date="2018" name="Evol. Lett.">
        <title>Horizontal gene cluster transfer increased hallucinogenic mushroom diversity.</title>
        <authorList>
            <person name="Reynolds H.T."/>
            <person name="Vijayakumar V."/>
            <person name="Gluck-Thaler E."/>
            <person name="Korotkin H.B."/>
            <person name="Matheny P.B."/>
            <person name="Slot J.C."/>
        </authorList>
    </citation>
    <scope>NUCLEOTIDE SEQUENCE [LARGE SCALE GENOMIC DNA]</scope>
    <source>
        <strain evidence="3 4">2631</strain>
    </source>
</reference>
<dbReference type="EMBL" id="NHYD01002198">
    <property type="protein sequence ID" value="PPQ87840.1"/>
    <property type="molecule type" value="Genomic_DNA"/>
</dbReference>
<dbReference type="OrthoDB" id="73491at2759"/>
<keyword evidence="4" id="KW-1185">Reference proteome</keyword>
<feature type="compositionally biased region" description="Basic and acidic residues" evidence="1">
    <location>
        <begin position="159"/>
        <end position="184"/>
    </location>
</feature>
<gene>
    <name evidence="3" type="ORF">CVT25_009492</name>
</gene>
<organism evidence="3 4">
    <name type="scientific">Psilocybe cyanescens</name>
    <dbReference type="NCBI Taxonomy" id="93625"/>
    <lineage>
        <taxon>Eukaryota</taxon>
        <taxon>Fungi</taxon>
        <taxon>Dikarya</taxon>
        <taxon>Basidiomycota</taxon>
        <taxon>Agaricomycotina</taxon>
        <taxon>Agaricomycetes</taxon>
        <taxon>Agaricomycetidae</taxon>
        <taxon>Agaricales</taxon>
        <taxon>Agaricineae</taxon>
        <taxon>Strophariaceae</taxon>
        <taxon>Psilocybe</taxon>
    </lineage>
</organism>
<sequence length="348" mass="37889">MSSIGPQIPAHLLKQINPSHSDEDDEEGPQPPSTSSASIGPQIPAHILNSSSKLQVIDDDDDDGPQPAPGPSIGPTIPQRYQGPSMPAPASRPVAGPSMPPSSTAQGARTMGPSLPNYAPTYDPNSAYANEDSDSDDDIGPKPLPAGMQHQQTDAVQEFLEREEKRRKAAEEAAKPKSVKRDEWMLVPPTSQGLLGNLDTTKLKARQFSRGTTSSTTTKTDNSLWTETPAERQQRLADEVSGKKRRVTDAPVDEAEEIKARKRRRKEEEQAIRRGVEEHTRKQRGAALVDQHATVEKKPTDETPGIWDHSRDMGLGGRLMDDEKRSKMLKEAKGLGDRFGSGKSGGFL</sequence>
<proteinExistence type="predicted"/>
<feature type="compositionally biased region" description="Polar residues" evidence="1">
    <location>
        <begin position="189"/>
        <end position="200"/>
    </location>
</feature>
<evidence type="ECO:0000259" key="2">
    <source>
        <dbReference type="Pfam" id="PF12572"/>
    </source>
</evidence>
<feature type="compositionally biased region" description="Basic and acidic residues" evidence="1">
    <location>
        <begin position="229"/>
        <end position="242"/>
    </location>
</feature>
<dbReference type="Proteomes" id="UP000283269">
    <property type="component" value="Unassembled WGS sequence"/>
</dbReference>
<comment type="caution">
    <text evidence="3">The sequence shown here is derived from an EMBL/GenBank/DDBJ whole genome shotgun (WGS) entry which is preliminary data.</text>
</comment>
<protein>
    <recommendedName>
        <fullName evidence="2">DUF3752 domain-containing protein</fullName>
    </recommendedName>
</protein>
<feature type="compositionally biased region" description="Basic and acidic residues" evidence="1">
    <location>
        <begin position="266"/>
        <end position="280"/>
    </location>
</feature>
<dbReference type="InterPro" id="IPR046331">
    <property type="entry name" value="GPAM1-like"/>
</dbReference>
<evidence type="ECO:0000313" key="4">
    <source>
        <dbReference type="Proteomes" id="UP000283269"/>
    </source>
</evidence>
<feature type="domain" description="DUF3752" evidence="2">
    <location>
        <begin position="188"/>
        <end position="340"/>
    </location>
</feature>
<dbReference type="InParanoid" id="A0A409XAU1"/>
<feature type="region of interest" description="Disordered" evidence="1">
    <location>
        <begin position="1"/>
        <end position="319"/>
    </location>
</feature>
<evidence type="ECO:0000256" key="1">
    <source>
        <dbReference type="SAM" id="MobiDB-lite"/>
    </source>
</evidence>